<evidence type="ECO:0000259" key="4">
    <source>
        <dbReference type="Pfam" id="PF01071"/>
    </source>
</evidence>
<evidence type="ECO:0000256" key="3">
    <source>
        <dbReference type="ARBA" id="ARBA00022840"/>
    </source>
</evidence>
<reference evidence="5" key="1">
    <citation type="submission" date="2022-11" db="EMBL/GenBank/DDBJ databases">
        <title>Chromosomal genome sequence assembly and mating type (MAT) locus characterization of the leprose asexual lichenized fungus Lepraria neglecta (Nyl.) Erichsen.</title>
        <authorList>
            <person name="Allen J.L."/>
            <person name="Pfeffer B."/>
        </authorList>
    </citation>
    <scope>NUCLEOTIDE SEQUENCE</scope>
    <source>
        <strain evidence="5">Allen 5258</strain>
    </source>
</reference>
<keyword evidence="3" id="KW-0067">ATP-binding</keyword>
<feature type="domain" description="Phosphoribosylglycinamide synthetase ATP-grasp (A)" evidence="4">
    <location>
        <begin position="56"/>
        <end position="158"/>
    </location>
</feature>
<proteinExistence type="predicted"/>
<evidence type="ECO:0000256" key="1">
    <source>
        <dbReference type="ARBA" id="ARBA00022598"/>
    </source>
</evidence>
<name>A0AAD9Z3I2_9LECA</name>
<dbReference type="AlphaFoldDB" id="A0AAD9Z3I2"/>
<gene>
    <name evidence="5" type="ORF">OEA41_005281</name>
</gene>
<dbReference type="EMBL" id="JASNWA010000010">
    <property type="protein sequence ID" value="KAK3168833.1"/>
    <property type="molecule type" value="Genomic_DNA"/>
</dbReference>
<dbReference type="SMART" id="SM01209">
    <property type="entry name" value="GARS_A"/>
    <property type="match status" value="1"/>
</dbReference>
<protein>
    <recommendedName>
        <fullName evidence="4">Phosphoribosylglycinamide synthetase ATP-grasp (A) domain-containing protein</fullName>
    </recommendedName>
</protein>
<keyword evidence="2" id="KW-0547">Nucleotide-binding</keyword>
<dbReference type="Gene3D" id="3.30.470.20">
    <property type="entry name" value="ATP-grasp fold, B domain"/>
    <property type="match status" value="1"/>
</dbReference>
<dbReference type="Pfam" id="PF01071">
    <property type="entry name" value="GARS_A"/>
    <property type="match status" value="1"/>
</dbReference>
<dbReference type="GO" id="GO:0004637">
    <property type="term" value="F:phosphoribosylamine-glycine ligase activity"/>
    <property type="evidence" value="ECO:0007669"/>
    <property type="project" value="InterPro"/>
</dbReference>
<sequence length="170" mass="18455">MEEQTARGPDKASNVDSTKADDYPALVELPKSLKISLFVAGTDQAVVDGIEGFCNEAEYGNFSSYDQAKSYLVSATLPVVIKASGLAAGKVVVIAEEFSNADEILKEFMLEGKFGSAGSFVVIEEFLTGDETSILTFSDGNTTRTLPPSQDHKRIFDGSLLRFPQLLRRF</sequence>
<comment type="caution">
    <text evidence="5">The sequence shown here is derived from an EMBL/GenBank/DDBJ whole genome shotgun (WGS) entry which is preliminary data.</text>
</comment>
<accession>A0AAD9Z3I2</accession>
<dbReference type="InterPro" id="IPR020561">
    <property type="entry name" value="PRibGlycinamid_synth_ATP-grasp"/>
</dbReference>
<evidence type="ECO:0000313" key="6">
    <source>
        <dbReference type="Proteomes" id="UP001276659"/>
    </source>
</evidence>
<dbReference type="GO" id="GO:0009113">
    <property type="term" value="P:purine nucleobase biosynthetic process"/>
    <property type="evidence" value="ECO:0007669"/>
    <property type="project" value="InterPro"/>
</dbReference>
<dbReference type="Gene3D" id="3.30.1490.20">
    <property type="entry name" value="ATP-grasp fold, A domain"/>
    <property type="match status" value="1"/>
</dbReference>
<dbReference type="SUPFAM" id="SSF56059">
    <property type="entry name" value="Glutathione synthetase ATP-binding domain-like"/>
    <property type="match status" value="1"/>
</dbReference>
<dbReference type="InterPro" id="IPR013815">
    <property type="entry name" value="ATP_grasp_subdomain_1"/>
</dbReference>
<keyword evidence="1" id="KW-0436">Ligase</keyword>
<dbReference type="Proteomes" id="UP001276659">
    <property type="component" value="Unassembled WGS sequence"/>
</dbReference>
<keyword evidence="6" id="KW-1185">Reference proteome</keyword>
<dbReference type="PANTHER" id="PTHR43472:SF1">
    <property type="entry name" value="PHOSPHORIBOSYLAMINE--GLYCINE LIGASE, CHLOROPLASTIC"/>
    <property type="match status" value="1"/>
</dbReference>
<dbReference type="GO" id="GO:0005524">
    <property type="term" value="F:ATP binding"/>
    <property type="evidence" value="ECO:0007669"/>
    <property type="project" value="UniProtKB-KW"/>
</dbReference>
<dbReference type="InterPro" id="IPR000115">
    <property type="entry name" value="PRibGlycinamide_synth"/>
</dbReference>
<evidence type="ECO:0000313" key="5">
    <source>
        <dbReference type="EMBL" id="KAK3168833.1"/>
    </source>
</evidence>
<dbReference type="PANTHER" id="PTHR43472">
    <property type="entry name" value="PHOSPHORIBOSYLAMINE--GLYCINE LIGASE"/>
    <property type="match status" value="1"/>
</dbReference>
<evidence type="ECO:0000256" key="2">
    <source>
        <dbReference type="ARBA" id="ARBA00022741"/>
    </source>
</evidence>
<organism evidence="5 6">
    <name type="scientific">Lepraria neglecta</name>
    <dbReference type="NCBI Taxonomy" id="209136"/>
    <lineage>
        <taxon>Eukaryota</taxon>
        <taxon>Fungi</taxon>
        <taxon>Dikarya</taxon>
        <taxon>Ascomycota</taxon>
        <taxon>Pezizomycotina</taxon>
        <taxon>Lecanoromycetes</taxon>
        <taxon>OSLEUM clade</taxon>
        <taxon>Lecanoromycetidae</taxon>
        <taxon>Lecanorales</taxon>
        <taxon>Lecanorineae</taxon>
        <taxon>Stereocaulaceae</taxon>
        <taxon>Lepraria</taxon>
    </lineage>
</organism>